<keyword evidence="4 10" id="KW-1133">Transmembrane helix</keyword>
<dbReference type="PANTHER" id="PTHR48021:SF1">
    <property type="entry name" value="GH07001P-RELATED"/>
    <property type="match status" value="1"/>
</dbReference>
<keyword evidence="13" id="KW-1185">Reference proteome</keyword>
<dbReference type="InterPro" id="IPR020846">
    <property type="entry name" value="MFS_dom"/>
</dbReference>
<feature type="transmembrane region" description="Helical" evidence="10">
    <location>
        <begin position="114"/>
        <end position="131"/>
    </location>
</feature>
<dbReference type="Proteomes" id="UP000677054">
    <property type="component" value="Unassembled WGS sequence"/>
</dbReference>
<dbReference type="EMBL" id="CAJPEV010000618">
    <property type="protein sequence ID" value="CAG0886976.1"/>
    <property type="molecule type" value="Genomic_DNA"/>
</dbReference>
<keyword evidence="2" id="KW-1003">Cell membrane</keyword>
<feature type="transmembrane region" description="Helical" evidence="10">
    <location>
        <begin position="411"/>
        <end position="432"/>
    </location>
</feature>
<feature type="transmembrane region" description="Helical" evidence="10">
    <location>
        <begin position="444"/>
        <end position="462"/>
    </location>
</feature>
<protein>
    <recommendedName>
        <fullName evidence="11">Major facilitator superfamily (MFS) profile domain-containing protein</fullName>
    </recommendedName>
</protein>
<evidence type="ECO:0000313" key="13">
    <source>
        <dbReference type="Proteomes" id="UP000677054"/>
    </source>
</evidence>
<evidence type="ECO:0000256" key="7">
    <source>
        <dbReference type="ARBA" id="ARBA00024348"/>
    </source>
</evidence>
<keyword evidence="9" id="KW-0175">Coiled coil</keyword>
<feature type="transmembrane region" description="Helical" evidence="10">
    <location>
        <begin position="44"/>
        <end position="65"/>
    </location>
</feature>
<dbReference type="InterPro" id="IPR050549">
    <property type="entry name" value="MFS_Trehalose_Transporter"/>
</dbReference>
<dbReference type="SUPFAM" id="SSF103473">
    <property type="entry name" value="MFS general substrate transporter"/>
    <property type="match status" value="1"/>
</dbReference>
<feature type="transmembrane region" description="Helical" evidence="10">
    <location>
        <begin position="375"/>
        <end position="399"/>
    </location>
</feature>
<feature type="domain" description="Major facilitator superfamily (MFS) profile" evidence="11">
    <location>
        <begin position="42"/>
        <end position="466"/>
    </location>
</feature>
<dbReference type="NCBIfam" id="TIGR00879">
    <property type="entry name" value="SP"/>
    <property type="match status" value="1"/>
</dbReference>
<dbReference type="GO" id="GO:0051119">
    <property type="term" value="F:sugar transmembrane transporter activity"/>
    <property type="evidence" value="ECO:0007669"/>
    <property type="project" value="InterPro"/>
</dbReference>
<feature type="transmembrane region" description="Helical" evidence="10">
    <location>
        <begin position="269"/>
        <end position="293"/>
    </location>
</feature>
<dbReference type="OrthoDB" id="6612291at2759"/>
<dbReference type="Gene3D" id="1.20.1250.20">
    <property type="entry name" value="MFS general substrate transporter like domains"/>
    <property type="match status" value="1"/>
</dbReference>
<dbReference type="GO" id="GO:0005886">
    <property type="term" value="C:plasma membrane"/>
    <property type="evidence" value="ECO:0007669"/>
    <property type="project" value="UniProtKB-SubCell"/>
</dbReference>
<feature type="transmembrane region" description="Helical" evidence="10">
    <location>
        <begin position="166"/>
        <end position="186"/>
    </location>
</feature>
<keyword evidence="5 10" id="KW-0472">Membrane</keyword>
<evidence type="ECO:0000256" key="5">
    <source>
        <dbReference type="ARBA" id="ARBA00023136"/>
    </source>
</evidence>
<dbReference type="PROSITE" id="PS50850">
    <property type="entry name" value="MFS"/>
    <property type="match status" value="1"/>
</dbReference>
<evidence type="ECO:0000256" key="9">
    <source>
        <dbReference type="SAM" id="Coils"/>
    </source>
</evidence>
<feature type="transmembrane region" description="Helical" evidence="10">
    <location>
        <begin position="338"/>
        <end position="360"/>
    </location>
</feature>
<dbReference type="CDD" id="cd17358">
    <property type="entry name" value="MFS_GLUT6_8_Class3_like"/>
    <property type="match status" value="1"/>
</dbReference>
<evidence type="ECO:0000259" key="11">
    <source>
        <dbReference type="PROSITE" id="PS50850"/>
    </source>
</evidence>
<evidence type="ECO:0000256" key="1">
    <source>
        <dbReference type="ARBA" id="ARBA00004651"/>
    </source>
</evidence>
<dbReference type="Pfam" id="PF00083">
    <property type="entry name" value="Sugar_tr"/>
    <property type="match status" value="1"/>
</dbReference>
<dbReference type="InterPro" id="IPR003663">
    <property type="entry name" value="Sugar/inositol_transpt"/>
</dbReference>
<proteinExistence type="inferred from homology"/>
<keyword evidence="6" id="KW-0325">Glycoprotein</keyword>
<reference evidence="12" key="1">
    <citation type="submission" date="2020-11" db="EMBL/GenBank/DDBJ databases">
        <authorList>
            <person name="Tran Van P."/>
        </authorList>
    </citation>
    <scope>NUCLEOTIDE SEQUENCE</scope>
</reference>
<dbReference type="InterPro" id="IPR044775">
    <property type="entry name" value="MFS_ERD6/Tret1-like"/>
</dbReference>
<evidence type="ECO:0000256" key="4">
    <source>
        <dbReference type="ARBA" id="ARBA00022989"/>
    </source>
</evidence>
<keyword evidence="8" id="KW-0813">Transport</keyword>
<evidence type="ECO:0000313" key="12">
    <source>
        <dbReference type="EMBL" id="CAD7244351.1"/>
    </source>
</evidence>
<accession>A0A7R9A332</accession>
<feature type="coiled-coil region" evidence="9">
    <location>
        <begin position="238"/>
        <end position="265"/>
    </location>
</feature>
<gene>
    <name evidence="12" type="ORF">DSTB1V02_LOCUS4248</name>
</gene>
<dbReference type="EMBL" id="LR900135">
    <property type="protein sequence ID" value="CAD7244351.1"/>
    <property type="molecule type" value="Genomic_DNA"/>
</dbReference>
<feature type="transmembrane region" description="Helical" evidence="10">
    <location>
        <begin position="313"/>
        <end position="331"/>
    </location>
</feature>
<sequence>MEGRTKLEFQIEDGETPTAFPASKSTDELLGELDYSQATKRPQIIAAFCATLGATALGTIIAYSSPVIPELESCDEVCLSDSQESWFGSLVPLGCLFGALSGGTQNRFFGKKRTLLICAIPFLVGGQNVGIMFLGRFLGGFAGGTVSMAAPTYIADISQPSIRGALGSGFQLMVVTGIWLGATFSLGLSWRWLAGVSAAFPLAMAVCLYFMPESPLDHLEKGENEKAEAALLWFRGPEHDVKRELDEMERQLRIAQSQKVNLKHLKNRVVLLPLGIGLALMLFQQFSGINAVMFYTEQIFAAANTGLSNEHSAVIVLAAQVLATAASALLVDRYGRKFLLAISDATMTVALVVMGTYFYIQEGKEDLVLAEKLGAIPILSLVLFCVGFSIGYGPIPWLIMSELFAPEVRGAASSIATGLNWTSAFIITFTFASLKAGIGSYGTFWLYAGVCAAGTAFIILFVPETKEKPFAEIQKLFSRE</sequence>
<dbReference type="InterPro" id="IPR005829">
    <property type="entry name" value="Sugar_transporter_CS"/>
</dbReference>
<evidence type="ECO:0000256" key="2">
    <source>
        <dbReference type="ARBA" id="ARBA00022475"/>
    </source>
</evidence>
<comment type="subcellular location">
    <subcellularLocation>
        <location evidence="1">Cell membrane</location>
        <topology evidence="1">Multi-pass membrane protein</topology>
    </subcellularLocation>
</comment>
<dbReference type="PROSITE" id="PS00216">
    <property type="entry name" value="SUGAR_TRANSPORT_1"/>
    <property type="match status" value="1"/>
</dbReference>
<keyword evidence="3 10" id="KW-0812">Transmembrane</keyword>
<dbReference type="InterPro" id="IPR005828">
    <property type="entry name" value="MFS_sugar_transport-like"/>
</dbReference>
<evidence type="ECO:0000256" key="6">
    <source>
        <dbReference type="ARBA" id="ARBA00023180"/>
    </source>
</evidence>
<evidence type="ECO:0000256" key="10">
    <source>
        <dbReference type="SAM" id="Phobius"/>
    </source>
</evidence>
<dbReference type="FunFam" id="1.20.1250.20:FF:000055">
    <property type="entry name" value="Facilitated trehalose transporter Tret1-2 homolog"/>
    <property type="match status" value="1"/>
</dbReference>
<dbReference type="InterPro" id="IPR036259">
    <property type="entry name" value="MFS_trans_sf"/>
</dbReference>
<name>A0A7R9A332_9CRUS</name>
<dbReference type="PANTHER" id="PTHR48021">
    <property type="match status" value="1"/>
</dbReference>
<feature type="transmembrane region" description="Helical" evidence="10">
    <location>
        <begin position="85"/>
        <end position="102"/>
    </location>
</feature>
<organism evidence="12">
    <name type="scientific">Darwinula stevensoni</name>
    <dbReference type="NCBI Taxonomy" id="69355"/>
    <lineage>
        <taxon>Eukaryota</taxon>
        <taxon>Metazoa</taxon>
        <taxon>Ecdysozoa</taxon>
        <taxon>Arthropoda</taxon>
        <taxon>Crustacea</taxon>
        <taxon>Oligostraca</taxon>
        <taxon>Ostracoda</taxon>
        <taxon>Podocopa</taxon>
        <taxon>Podocopida</taxon>
        <taxon>Darwinulocopina</taxon>
        <taxon>Darwinuloidea</taxon>
        <taxon>Darwinulidae</taxon>
        <taxon>Darwinula</taxon>
    </lineage>
</organism>
<evidence type="ECO:0000256" key="8">
    <source>
        <dbReference type="RuleBase" id="RU003346"/>
    </source>
</evidence>
<evidence type="ECO:0000256" key="3">
    <source>
        <dbReference type="ARBA" id="ARBA00022692"/>
    </source>
</evidence>
<dbReference type="AlphaFoldDB" id="A0A7R9A332"/>
<comment type="similarity">
    <text evidence="7">Belongs to the major facilitator superfamily. Sugar transporter (TC 2.A.1.1) family. Trehalose transporter subfamily.</text>
</comment>
<dbReference type="PRINTS" id="PR00171">
    <property type="entry name" value="SUGRTRNSPORT"/>
</dbReference>